<dbReference type="EMBL" id="HBUF01540410">
    <property type="protein sequence ID" value="CAG6754848.1"/>
    <property type="molecule type" value="Transcribed_RNA"/>
</dbReference>
<protein>
    <submittedName>
        <fullName evidence="1">Zinc finger SWIM domain-containing protein 7</fullName>
    </submittedName>
</protein>
<dbReference type="GO" id="GO:0097196">
    <property type="term" value="C:Shu complex"/>
    <property type="evidence" value="ECO:0007669"/>
    <property type="project" value="TreeGrafter"/>
</dbReference>
<dbReference type="EMBL" id="HBUF01198791">
    <property type="protein sequence ID" value="CAG6661125.1"/>
    <property type="molecule type" value="Transcribed_RNA"/>
</dbReference>
<reference evidence="1" key="1">
    <citation type="submission" date="2021-05" db="EMBL/GenBank/DDBJ databases">
        <authorList>
            <person name="Alioto T."/>
            <person name="Alioto T."/>
            <person name="Gomez Garrido J."/>
        </authorList>
    </citation>
    <scope>NUCLEOTIDE SEQUENCE</scope>
</reference>
<dbReference type="AlphaFoldDB" id="A0A8D8S3B7"/>
<accession>A0A8D8S3B7</accession>
<dbReference type="PANTHER" id="PTHR28498:SF1">
    <property type="entry name" value="ZINC FINGER SWIM DOMAIN-CONTAINING PROTEIN 7"/>
    <property type="match status" value="1"/>
</dbReference>
<organism evidence="1">
    <name type="scientific">Cacopsylla melanoneura</name>
    <dbReference type="NCBI Taxonomy" id="428564"/>
    <lineage>
        <taxon>Eukaryota</taxon>
        <taxon>Metazoa</taxon>
        <taxon>Ecdysozoa</taxon>
        <taxon>Arthropoda</taxon>
        <taxon>Hexapoda</taxon>
        <taxon>Insecta</taxon>
        <taxon>Pterygota</taxon>
        <taxon>Neoptera</taxon>
        <taxon>Paraneoptera</taxon>
        <taxon>Hemiptera</taxon>
        <taxon>Sternorrhyncha</taxon>
        <taxon>Psylloidea</taxon>
        <taxon>Psyllidae</taxon>
        <taxon>Psyllinae</taxon>
        <taxon>Cacopsylla</taxon>
    </lineage>
</organism>
<dbReference type="GO" id="GO:0000724">
    <property type="term" value="P:double-strand break repair via homologous recombination"/>
    <property type="evidence" value="ECO:0007669"/>
    <property type="project" value="TreeGrafter"/>
</dbReference>
<sequence>MFLMQWQIKTAHFQKDFPITNNRTMDELVSSQNQIPMDCSSSSSQLAKALIERLHQEYLDTNEFSLDLLAALYHCFGNTFERALKQVDSKPLILYKSTAGQQLWKVQSSDDTSIYILPHVNFCKCEVYKYQVLQQNIELTCKHYLSAHLNYARKMYQVEQISDKTMRELLRTVYISPGYV</sequence>
<proteinExistence type="predicted"/>
<dbReference type="PANTHER" id="PTHR28498">
    <property type="entry name" value="ZINC FINGER SWIM DOMAIN-CONTAINING PROTEIN 7"/>
    <property type="match status" value="1"/>
</dbReference>
<evidence type="ECO:0000313" key="1">
    <source>
        <dbReference type="EMBL" id="CAG6661125.1"/>
    </source>
</evidence>
<name>A0A8D8S3B7_9HEMI</name>